<dbReference type="GO" id="GO:0004056">
    <property type="term" value="F:argininosuccinate lyase activity"/>
    <property type="evidence" value="ECO:0007669"/>
    <property type="project" value="UniProtKB-EC"/>
</dbReference>
<dbReference type="InterPro" id="IPR029419">
    <property type="entry name" value="Arg_succ_lyase_C"/>
</dbReference>
<accession>A0A0G2Z7M2</accession>
<dbReference type="Gene3D" id="1.10.275.10">
    <property type="entry name" value="Fumarase/aspartase (N-terminal domain)"/>
    <property type="match status" value="1"/>
</dbReference>
<evidence type="ECO:0000256" key="3">
    <source>
        <dbReference type="ARBA" id="ARBA00022571"/>
    </source>
</evidence>
<dbReference type="PANTHER" id="PTHR43814">
    <property type="entry name" value="ARGININOSUCCINATE LYASE"/>
    <property type="match status" value="1"/>
</dbReference>
<dbReference type="Gene3D" id="1.20.200.10">
    <property type="entry name" value="Fumarase/aspartase (Central domain)"/>
    <property type="match status" value="1"/>
</dbReference>
<reference evidence="7 8" key="1">
    <citation type="submission" date="2015-04" db="EMBL/GenBank/DDBJ databases">
        <title>Complete Genome Sequence of Kosmotoga pacifica SLHLJ1.</title>
        <authorList>
            <person name="Jiang L.J."/>
            <person name="Shao Z.Z."/>
            <person name="Jebbar M."/>
        </authorList>
    </citation>
    <scope>NUCLEOTIDE SEQUENCE [LARGE SCALE GENOMIC DNA]</scope>
    <source>
        <strain evidence="7 8">SLHLJ1</strain>
    </source>
</reference>
<dbReference type="KEGG" id="kpf:IX53_06930"/>
<dbReference type="Gene3D" id="1.10.40.30">
    <property type="entry name" value="Fumarase/aspartase (C-terminal domain)"/>
    <property type="match status" value="1"/>
</dbReference>
<dbReference type="Proteomes" id="UP000035159">
    <property type="component" value="Chromosome"/>
</dbReference>
<evidence type="ECO:0000256" key="1">
    <source>
        <dbReference type="ARBA" id="ARBA00004941"/>
    </source>
</evidence>
<feature type="coiled-coil region" evidence="4">
    <location>
        <begin position="116"/>
        <end position="143"/>
    </location>
</feature>
<keyword evidence="3" id="KW-0028">Amino-acid biosynthesis</keyword>
<keyword evidence="8" id="KW-1185">Reference proteome</keyword>
<dbReference type="GO" id="GO:0042450">
    <property type="term" value="P:L-arginine biosynthetic process via ornithine"/>
    <property type="evidence" value="ECO:0007669"/>
    <property type="project" value="InterPro"/>
</dbReference>
<comment type="pathway">
    <text evidence="1">Amino-acid biosynthesis; L-arginine biosynthesis; L-arginine from L-ornithine and carbamoyl phosphate: step 3/3.</text>
</comment>
<feature type="domain" description="Argininosuccinate lyase C-terminal" evidence="6">
    <location>
        <begin position="360"/>
        <end position="425"/>
    </location>
</feature>
<dbReference type="EMBL" id="CP011232">
    <property type="protein sequence ID" value="AKI97595.1"/>
    <property type="molecule type" value="Genomic_DNA"/>
</dbReference>
<dbReference type="PRINTS" id="PR00149">
    <property type="entry name" value="FUMRATELYASE"/>
</dbReference>
<evidence type="ECO:0000259" key="6">
    <source>
        <dbReference type="Pfam" id="PF14698"/>
    </source>
</evidence>
<dbReference type="STRING" id="1330330.IX53_06930"/>
<keyword evidence="4" id="KW-0175">Coiled coil</keyword>
<name>A0A0G2Z7M2_9BACT</name>
<dbReference type="PRINTS" id="PR00145">
    <property type="entry name" value="ARGSUCLYASE"/>
</dbReference>
<dbReference type="InterPro" id="IPR022761">
    <property type="entry name" value="Fumarate_lyase_N"/>
</dbReference>
<dbReference type="PATRIC" id="fig|1330330.3.peg.1404"/>
<gene>
    <name evidence="7" type="ORF">IX53_06930</name>
</gene>
<evidence type="ECO:0000259" key="5">
    <source>
        <dbReference type="Pfam" id="PF00206"/>
    </source>
</evidence>
<keyword evidence="3" id="KW-0055">Arginine biosynthesis</keyword>
<proteinExistence type="predicted"/>
<feature type="domain" description="Fumarate lyase N-terminal" evidence="5">
    <location>
        <begin position="69"/>
        <end position="288"/>
    </location>
</feature>
<dbReference type="InterPro" id="IPR008948">
    <property type="entry name" value="L-Aspartase-like"/>
</dbReference>
<evidence type="ECO:0000313" key="7">
    <source>
        <dbReference type="EMBL" id="AKI97595.1"/>
    </source>
</evidence>
<dbReference type="AlphaFoldDB" id="A0A0G2Z7M2"/>
<dbReference type="OrthoDB" id="9769623at2"/>
<dbReference type="CDD" id="cd01359">
    <property type="entry name" value="Argininosuccinate_lyase"/>
    <property type="match status" value="1"/>
</dbReference>
<organism evidence="7 8">
    <name type="scientific">Kosmotoga pacifica</name>
    <dbReference type="NCBI Taxonomy" id="1330330"/>
    <lineage>
        <taxon>Bacteria</taxon>
        <taxon>Thermotogati</taxon>
        <taxon>Thermotogota</taxon>
        <taxon>Thermotogae</taxon>
        <taxon>Kosmotogales</taxon>
        <taxon>Kosmotogaceae</taxon>
        <taxon>Kosmotoga</taxon>
    </lineage>
</organism>
<sequence>MMKFNDVYKNIVLNESYKNWKKHFLDFFFQENKAHLIALHEGGIVDSNLAKELKRGIKKIETAYDFPNSLPEETEDIFFVFERKLEEIIGKDKAGFLHAGRSRNDLDTTVFRMFMREKLLAFLVEVQKILEELKRKIAKNLETAFILYTHGQPAQVSTFGHYLSSFAFELLEDAEKILDSIKIVNRCPAGAAAITTSGFNINRKLLSELLGFDEPVPNSYQAISTSHWITYPATAVRIILEDIGRFVADLFHKASIEVGIVAFPNNLVQISSIMPQKRNPVILEHIRIYSELASEELMGLSTLFRNVPYQDVNEVADTSVVAFEQAIEHSRRAIRLFNEVLKSVEVNVDRCKEVATATGSTTTELADELVRTEKISFRIAHKVVSRFVESGFSYEVLKNSFASEVGREISISPEEVDNILSEEHFIEVRKVYGGPALEGMTPIMELFSQKQKRINDSISQILKQFRRYKANLVKKFESI</sequence>
<dbReference type="RefSeq" id="WP_047754730.1">
    <property type="nucleotide sequence ID" value="NZ_CAJUHA010000017.1"/>
</dbReference>
<dbReference type="UniPathway" id="UPA00068">
    <property type="reaction ID" value="UER00114"/>
</dbReference>
<evidence type="ECO:0000256" key="4">
    <source>
        <dbReference type="SAM" id="Coils"/>
    </source>
</evidence>
<dbReference type="InterPro" id="IPR009049">
    <property type="entry name" value="Argininosuccinate_lyase"/>
</dbReference>
<dbReference type="Pfam" id="PF00206">
    <property type="entry name" value="Lyase_1"/>
    <property type="match status" value="1"/>
</dbReference>
<evidence type="ECO:0000313" key="8">
    <source>
        <dbReference type="Proteomes" id="UP000035159"/>
    </source>
</evidence>
<dbReference type="Pfam" id="PF14698">
    <property type="entry name" value="ASL_C2"/>
    <property type="match status" value="1"/>
</dbReference>
<dbReference type="GO" id="GO:0005829">
    <property type="term" value="C:cytosol"/>
    <property type="evidence" value="ECO:0007669"/>
    <property type="project" value="TreeGrafter"/>
</dbReference>
<dbReference type="EC" id="4.3.2.1" evidence="2"/>
<dbReference type="PANTHER" id="PTHR43814:SF1">
    <property type="entry name" value="ARGININOSUCCINATE LYASE"/>
    <property type="match status" value="1"/>
</dbReference>
<dbReference type="InterPro" id="IPR000362">
    <property type="entry name" value="Fumarate_lyase_fam"/>
</dbReference>
<protein>
    <recommendedName>
        <fullName evidence="2">argininosuccinate lyase</fullName>
        <ecNumber evidence="2">4.3.2.1</ecNumber>
    </recommendedName>
</protein>
<dbReference type="InterPro" id="IPR024083">
    <property type="entry name" value="Fumarase/histidase_N"/>
</dbReference>
<dbReference type="SUPFAM" id="SSF48557">
    <property type="entry name" value="L-aspartase-like"/>
    <property type="match status" value="1"/>
</dbReference>
<evidence type="ECO:0000256" key="2">
    <source>
        <dbReference type="ARBA" id="ARBA00012338"/>
    </source>
</evidence>